<evidence type="ECO:0000313" key="3">
    <source>
        <dbReference type="EMBL" id="CAI4011222.1"/>
    </source>
</evidence>
<feature type="region of interest" description="Disordered" evidence="1">
    <location>
        <begin position="618"/>
        <end position="660"/>
    </location>
</feature>
<feature type="compositionally biased region" description="Basic and acidic residues" evidence="1">
    <location>
        <begin position="443"/>
        <end position="453"/>
    </location>
</feature>
<feature type="region of interest" description="Disordered" evidence="1">
    <location>
        <begin position="297"/>
        <end position="383"/>
    </location>
</feature>
<feature type="compositionally biased region" description="Basic and acidic residues" evidence="1">
    <location>
        <begin position="372"/>
        <end position="383"/>
    </location>
</feature>
<feature type="region of interest" description="Disordered" evidence="1">
    <location>
        <begin position="907"/>
        <end position="974"/>
    </location>
</feature>
<evidence type="ECO:0000313" key="5">
    <source>
        <dbReference type="Proteomes" id="UP001152797"/>
    </source>
</evidence>
<feature type="compositionally biased region" description="Acidic residues" evidence="1">
    <location>
        <begin position="360"/>
        <end position="371"/>
    </location>
</feature>
<feature type="compositionally biased region" description="Polar residues" evidence="1">
    <location>
        <begin position="843"/>
        <end position="852"/>
    </location>
</feature>
<keyword evidence="5" id="KW-1185">Reference proteome</keyword>
<sequence length="1479" mass="166440">MERDSGFFRDLVFDGRPANYREFRRKTILAVAGLEEKHVHLAGPRLLTRLQGEAYRATEHLSVSDLRRSDGWLQVLRALDKHYAFLPGTELHEAIDSFLFDLRKRPHEGATQFASRFKTALSRVQALVAQDRAASKSKKRRTSGPESNMPDAETPPASSLAPTEGEDEDDEKDDEKPPSACAGEKDEKDQASHEEEPKSARSHASVDEGRRKKGPGSGKSSRGTFAADRKREELRMAHLLGTIEVGHTKPSPIFPSTVLGHLFMRKYGLSREQRAQVIRSTGGSSKFHEVERILRASDFDESRSRADERRHAPVSHSARPPRRDTMMIQQEAHAVDDESSEIMEPMTSGSESDHALAVDQPDEMQQDDDDNSTDRELQEVYEIKDKAKKDFKRSFKTYKESRRKVKEIKKSRQPYYPVVALSQPQDMPSKSGSSSTSMGQMPRKGDFKYDKTKSSVKSSNAKRKPNEFRPRREDANFTEAEIAEAFAYMVNEVFAGTESLDVLLASIPDGCAVIDTGCTTSVVGQQTAERFSKLFQSLNLPIPKPCELPAVELKGFSGDKRGMEATLDMGNGTITSKKHNMVNFPLKRASNGHFLLPFCEIPSEFQLDVSKRSADVSLADTGDMPSDLSEPMSSSDDDSREAGRADTNEPNDAAPAAAEQRHLSAVSEAWQLQRLFGGHCHAENPLTSEAWSQLQLLDFHEVRIDMCSLGMRCPKTNVPVLKPTKIVTTMPELAERLLKCRCDHLHQHAHLEGAYKGRNLSSWCEVYPSKFCRVVSEVLSNCRAKLPRLEDVLFDESDALEPADPEQPCSPEGLRPVPEDEAEFRSLARSLSEGRLHPEPEQAEQNVSSKSGQFEDLSEEHKPIEEDHELEDDLWEEPNVEDSQLEQGPKKIRRRFYRSDDYWRRRAEGAPPSLDDAEIGQDAQSGVQSEALPETPESQPPITSEDETAVNDPMPPAEPEPRDVQPHEVPVPMDDGDELIVEHEENNPVPGKHDVMEVSIEVRPEDITEQQLCLWEAIEDCFDVQQPAKQRRVEVSFRKLNEEDKKRFEVAMKKEWQPPPEIKRWMDLTDEDLFRLEKAAYGLAEASRAWFLRLSRELAQQGLKVSQLDRCLFTLRNSKNELVGVCGVHVDDLLGGGTPEMDAVLEKLRKCLPFGDFRTYTIRYTGIEIRQNPNTFAIEINQETYIDSLEPVSTKSLGSSGTPVRDPSLLRRCAGQLAWAAGSTRPDKAFLASYLQGIQDKATVSHVELYNKALREMKERKVVMKFPSNVPIEQWRIVCISDAGHAKRANGDSQGGYLLGLTNTLMRDRKTAPMWLVDWASKKLQRVVRSSTAAETHAGNNALDAIEFFQGLLAETVYGIAPREFRKQRPKHPALLVVDSRGFYDASSKLSSASTSQEKKLELEYVIARDSMLRQNIEIYWINNKYMAADILTKLNSDSKPFFDLMESGKYQIKVCKESGSKEKASDKRGEQVSQGKQP</sequence>
<proteinExistence type="predicted"/>
<feature type="compositionally biased region" description="Basic and acidic residues" evidence="1">
    <location>
        <begin position="1457"/>
        <end position="1471"/>
    </location>
</feature>
<feature type="compositionally biased region" description="Acidic residues" evidence="1">
    <location>
        <begin position="866"/>
        <end position="884"/>
    </location>
</feature>
<reference evidence="4 5" key="2">
    <citation type="submission" date="2024-05" db="EMBL/GenBank/DDBJ databases">
        <authorList>
            <person name="Chen Y."/>
            <person name="Shah S."/>
            <person name="Dougan E. K."/>
            <person name="Thang M."/>
            <person name="Chan C."/>
        </authorList>
    </citation>
    <scope>NUCLEOTIDE SEQUENCE [LARGE SCALE GENOMIC DNA]</scope>
</reference>
<feature type="compositionally biased region" description="Basic and acidic residues" evidence="1">
    <location>
        <begin position="297"/>
        <end position="311"/>
    </location>
</feature>
<name>A0A9P1DKT1_9DINO</name>
<protein>
    <submittedName>
        <fullName evidence="4">Retrovirus-related Pol polyprotein from transposon RE2 (Retro element 2) (AtRE2)</fullName>
    </submittedName>
</protein>
<feature type="domain" description="Reverse transcriptase Ty1/copia-type" evidence="2">
    <location>
        <begin position="1067"/>
        <end position="1188"/>
    </location>
</feature>
<dbReference type="Pfam" id="PF07727">
    <property type="entry name" value="RVT_2"/>
    <property type="match status" value="1"/>
</dbReference>
<dbReference type="InterPro" id="IPR013103">
    <property type="entry name" value="RVT_2"/>
</dbReference>
<evidence type="ECO:0000259" key="2">
    <source>
        <dbReference type="Pfam" id="PF07727"/>
    </source>
</evidence>
<reference evidence="3" key="1">
    <citation type="submission" date="2022-10" db="EMBL/GenBank/DDBJ databases">
        <authorList>
            <person name="Chen Y."/>
            <person name="Dougan E. K."/>
            <person name="Chan C."/>
            <person name="Rhodes N."/>
            <person name="Thang M."/>
        </authorList>
    </citation>
    <scope>NUCLEOTIDE SEQUENCE</scope>
</reference>
<feature type="compositionally biased region" description="Basic and acidic residues" evidence="1">
    <location>
        <begin position="183"/>
        <end position="210"/>
    </location>
</feature>
<dbReference type="Proteomes" id="UP001152797">
    <property type="component" value="Unassembled WGS sequence"/>
</dbReference>
<organism evidence="3">
    <name type="scientific">Cladocopium goreaui</name>
    <dbReference type="NCBI Taxonomy" id="2562237"/>
    <lineage>
        <taxon>Eukaryota</taxon>
        <taxon>Sar</taxon>
        <taxon>Alveolata</taxon>
        <taxon>Dinophyceae</taxon>
        <taxon>Suessiales</taxon>
        <taxon>Symbiodiniaceae</taxon>
        <taxon>Cladocopium</taxon>
    </lineage>
</organism>
<comment type="caution">
    <text evidence="3">The sequence shown here is derived from an EMBL/GenBank/DDBJ whole genome shotgun (WGS) entry which is preliminary data.</text>
</comment>
<accession>A0A9P1DKT1</accession>
<dbReference type="OrthoDB" id="435351at2759"/>
<dbReference type="EMBL" id="CAMXCT020005046">
    <property type="protein sequence ID" value="CAL1164597.1"/>
    <property type="molecule type" value="Genomic_DNA"/>
</dbReference>
<dbReference type="EMBL" id="CAMXCT030005046">
    <property type="protein sequence ID" value="CAL4798534.1"/>
    <property type="molecule type" value="Genomic_DNA"/>
</dbReference>
<feature type="region of interest" description="Disordered" evidence="1">
    <location>
        <begin position="800"/>
        <end position="821"/>
    </location>
</feature>
<dbReference type="EMBL" id="CAMXCT010005046">
    <property type="protein sequence ID" value="CAI4011222.1"/>
    <property type="molecule type" value="Genomic_DNA"/>
</dbReference>
<feature type="compositionally biased region" description="Acidic residues" evidence="1">
    <location>
        <begin position="164"/>
        <end position="173"/>
    </location>
</feature>
<feature type="region of interest" description="Disordered" evidence="1">
    <location>
        <begin position="1457"/>
        <end position="1479"/>
    </location>
</feature>
<evidence type="ECO:0000256" key="1">
    <source>
        <dbReference type="SAM" id="MobiDB-lite"/>
    </source>
</evidence>
<feature type="region of interest" description="Disordered" evidence="1">
    <location>
        <begin position="833"/>
        <end position="892"/>
    </location>
</feature>
<feature type="compositionally biased region" description="Basic and acidic residues" evidence="1">
    <location>
        <begin position="464"/>
        <end position="473"/>
    </location>
</feature>
<evidence type="ECO:0000313" key="4">
    <source>
        <dbReference type="EMBL" id="CAL4798534.1"/>
    </source>
</evidence>
<feature type="region of interest" description="Disordered" evidence="1">
    <location>
        <begin position="417"/>
        <end position="473"/>
    </location>
</feature>
<feature type="compositionally biased region" description="Low complexity" evidence="1">
    <location>
        <begin position="648"/>
        <end position="658"/>
    </location>
</feature>
<feature type="region of interest" description="Disordered" evidence="1">
    <location>
        <begin position="130"/>
        <end position="230"/>
    </location>
</feature>
<gene>
    <name evidence="3" type="ORF">C1SCF055_LOCUS36405</name>
</gene>